<dbReference type="STRING" id="402734.SAMN05660918_0273"/>
<keyword evidence="1" id="KW-1133">Transmembrane helix</keyword>
<reference evidence="3" key="1">
    <citation type="submission" date="2016-10" db="EMBL/GenBank/DDBJ databases">
        <authorList>
            <person name="Varghese N."/>
            <person name="Submissions S."/>
        </authorList>
    </citation>
    <scope>NUCLEOTIDE SEQUENCE [LARGE SCALE GENOMIC DNA]</scope>
    <source>
        <strain evidence="3">DSM 17934</strain>
    </source>
</reference>
<feature type="transmembrane region" description="Helical" evidence="1">
    <location>
        <begin position="32"/>
        <end position="55"/>
    </location>
</feature>
<evidence type="ECO:0000313" key="2">
    <source>
        <dbReference type="EMBL" id="SEI38780.1"/>
    </source>
</evidence>
<dbReference type="AlphaFoldDB" id="A0A1H6QH85"/>
<feature type="transmembrane region" description="Helical" evidence="1">
    <location>
        <begin position="127"/>
        <end position="154"/>
    </location>
</feature>
<keyword evidence="3" id="KW-1185">Reference proteome</keyword>
<evidence type="ECO:0000313" key="3">
    <source>
        <dbReference type="Proteomes" id="UP000199702"/>
    </source>
</evidence>
<feature type="transmembrane region" description="Helical" evidence="1">
    <location>
        <begin position="160"/>
        <end position="178"/>
    </location>
</feature>
<keyword evidence="1" id="KW-0812">Transmembrane</keyword>
<gene>
    <name evidence="2" type="ORF">SAMN05660918_0273</name>
</gene>
<dbReference type="RefSeq" id="WP_143055570.1">
    <property type="nucleotide sequence ID" value="NZ_CBCSJU010000001.1"/>
</dbReference>
<feature type="transmembrane region" description="Helical" evidence="1">
    <location>
        <begin position="80"/>
        <end position="102"/>
    </location>
</feature>
<proteinExistence type="predicted"/>
<dbReference type="EMBL" id="FNYA01000001">
    <property type="protein sequence ID" value="SEI38780.1"/>
    <property type="molecule type" value="Genomic_DNA"/>
</dbReference>
<dbReference type="OrthoDB" id="1331669at2"/>
<name>A0A1H6QH85_9FLAO</name>
<organism evidence="2 3">
    <name type="scientific">Flavobacterium terrigena</name>
    <dbReference type="NCBI Taxonomy" id="402734"/>
    <lineage>
        <taxon>Bacteria</taxon>
        <taxon>Pseudomonadati</taxon>
        <taxon>Bacteroidota</taxon>
        <taxon>Flavobacteriia</taxon>
        <taxon>Flavobacteriales</taxon>
        <taxon>Flavobacteriaceae</taxon>
        <taxon>Flavobacterium</taxon>
    </lineage>
</organism>
<dbReference type="Proteomes" id="UP000199702">
    <property type="component" value="Unassembled WGS sequence"/>
</dbReference>
<protein>
    <submittedName>
        <fullName evidence="2">Uncharacterized protein</fullName>
    </submittedName>
</protein>
<feature type="transmembrane region" description="Helical" evidence="1">
    <location>
        <begin position="199"/>
        <end position="232"/>
    </location>
</feature>
<keyword evidence="1" id="KW-0472">Membrane</keyword>
<evidence type="ECO:0000256" key="1">
    <source>
        <dbReference type="SAM" id="Phobius"/>
    </source>
</evidence>
<accession>A0A1H6QH85</accession>
<sequence>MMSNFETKLNQNNPPDIGRIIDESFSIFKKTVWISGVCVFLWCLFIVPITFIVIFKSLDISSLDEFVKISPTLGENMDYMLINAAVGIPMAGLTAIITAGFYKINHLAKQDKEFGLNNLFDYFKSPYLMNLFICGFLTALYSDILGLGLIYLNIPIGATIIQAFISFLFILSIPLIIFENQTALQAMSNSSKLAMKHPFTIILCLVFGIIIAMLGIFALCIGIFFTIGYIYAMNYTLYSHIIPIETPNENKHSDDFGQE</sequence>